<dbReference type="PANTHER" id="PTHR41317">
    <property type="entry name" value="PD-(D_E)XK NUCLEASE FAMILY TRANSPOSASE"/>
    <property type="match status" value="1"/>
</dbReference>
<gene>
    <name evidence="1" type="ORF">BN788_01234</name>
</gene>
<evidence type="ECO:0000313" key="2">
    <source>
        <dbReference type="Proteomes" id="UP000018142"/>
    </source>
</evidence>
<reference evidence="1" key="1">
    <citation type="submission" date="2012-11" db="EMBL/GenBank/DDBJ databases">
        <title>Dependencies among metagenomic species, viruses, plasmids and units of genetic variation.</title>
        <authorList>
            <person name="Nielsen H.B."/>
            <person name="Almeida M."/>
            <person name="Juncker A.S."/>
            <person name="Rasmussen S."/>
            <person name="Li J."/>
            <person name="Sunagawa S."/>
            <person name="Plichta D."/>
            <person name="Gautier L."/>
            <person name="Le Chatelier E."/>
            <person name="Peletier E."/>
            <person name="Bonde I."/>
            <person name="Nielsen T."/>
            <person name="Manichanh C."/>
            <person name="Arumugam M."/>
            <person name="Batto J."/>
            <person name="Santos M.B.Q.D."/>
            <person name="Blom N."/>
            <person name="Borruel N."/>
            <person name="Burgdorf K.S."/>
            <person name="Boumezbeur F."/>
            <person name="Casellas F."/>
            <person name="Dore J."/>
            <person name="Guarner F."/>
            <person name="Hansen T."/>
            <person name="Hildebrand F."/>
            <person name="Kaas R.S."/>
            <person name="Kennedy S."/>
            <person name="Kristiansen K."/>
            <person name="Kultima J.R."/>
            <person name="Leonard P."/>
            <person name="Levenez F."/>
            <person name="Lund O."/>
            <person name="Moumen B."/>
            <person name="Le Paslier D."/>
            <person name="Pons N."/>
            <person name="Pedersen O."/>
            <person name="Prifti E."/>
            <person name="Qin J."/>
            <person name="Raes J."/>
            <person name="Tap J."/>
            <person name="Tims S."/>
            <person name="Ussery D.W."/>
            <person name="Yamada T."/>
            <person name="MetaHit consortium"/>
            <person name="Renault P."/>
            <person name="Sicheritz-Ponten T."/>
            <person name="Bork P."/>
            <person name="Wang J."/>
            <person name="Brunak S."/>
            <person name="Ehrlich S.D."/>
        </authorList>
    </citation>
    <scope>NUCLEOTIDE SEQUENCE [LARGE SCALE GENOMIC DNA]</scope>
</reference>
<dbReference type="EMBL" id="CBFJ010000019">
    <property type="protein sequence ID" value="CDC43591.1"/>
    <property type="molecule type" value="Genomic_DNA"/>
</dbReference>
<dbReference type="NCBIfam" id="TIGR01784">
    <property type="entry name" value="T_den_put_tspse"/>
    <property type="match status" value="1"/>
</dbReference>
<dbReference type="InterPro" id="IPR010106">
    <property type="entry name" value="RpnA"/>
</dbReference>
<comment type="caution">
    <text evidence="1">The sequence shown here is derived from an EMBL/GenBank/DDBJ whole genome shotgun (WGS) entry which is preliminary data.</text>
</comment>
<dbReference type="Proteomes" id="UP000018142">
    <property type="component" value="Unassembled WGS sequence"/>
</dbReference>
<sequence>MARNIVKAKLDIIFKKLFTDDGDNELLIGLLDAILELPEDEKIADIQITKNELMPDSPDGKVSRLDLNVKLQSEKDKTENKYRLINVEIQLNQRSDYAERALFYWSKLFTGSLKSGDAYSELPMTISLNILGYSMFPEREQYHSIYVPKEEKHNDVLTDKFSLQFFELEKLNHRKTNLQSKKERWLRFLNAETEEELDMLETAKDSTLDKAITKLKYFSENEQLRFDAISREKYINDQASLERSAKLAGRAEGEAVGLKKGRAEGRAEGRAAERAEIIAKMKKKGLSDAEISAIMDI</sequence>
<dbReference type="PANTHER" id="PTHR41317:SF1">
    <property type="entry name" value="PD-(D_E)XK NUCLEASE FAMILY TRANSPOSASE"/>
    <property type="match status" value="1"/>
</dbReference>
<accession>R6RKP0</accession>
<organism evidence="1 2">
    <name type="scientific">[Eubacterium] siraeum CAG:80</name>
    <dbReference type="NCBI Taxonomy" id="1263080"/>
    <lineage>
        <taxon>Bacteria</taxon>
        <taxon>Bacillati</taxon>
        <taxon>Bacillota</taxon>
        <taxon>Clostridia</taxon>
        <taxon>Eubacteriales</taxon>
        <taxon>Oscillospiraceae</taxon>
        <taxon>Oscillospiraceae incertae sedis</taxon>
    </lineage>
</organism>
<dbReference type="Pfam" id="PF12784">
    <property type="entry name" value="PDDEXK_2"/>
    <property type="match status" value="1"/>
</dbReference>
<proteinExistence type="predicted"/>
<name>R6RKP0_9FIRM</name>
<dbReference type="AlphaFoldDB" id="R6RKP0"/>
<evidence type="ECO:0008006" key="3">
    <source>
        <dbReference type="Google" id="ProtNLM"/>
    </source>
</evidence>
<protein>
    <recommendedName>
        <fullName evidence="3">Rpn family recombination-promoting nuclease/putative transposase</fullName>
    </recommendedName>
</protein>
<evidence type="ECO:0000313" key="1">
    <source>
        <dbReference type="EMBL" id="CDC43591.1"/>
    </source>
</evidence>